<organism evidence="2 3">
    <name type="scientific">Segatella cerevisiae</name>
    <dbReference type="NCBI Taxonomy" id="2053716"/>
    <lineage>
        <taxon>Bacteria</taxon>
        <taxon>Pseudomonadati</taxon>
        <taxon>Bacteroidota</taxon>
        <taxon>Bacteroidia</taxon>
        <taxon>Bacteroidales</taxon>
        <taxon>Prevotellaceae</taxon>
        <taxon>Segatella</taxon>
    </lineage>
</organism>
<dbReference type="PROSITE" id="PS50075">
    <property type="entry name" value="CARRIER"/>
    <property type="match status" value="1"/>
</dbReference>
<gene>
    <name evidence="2" type="ORF">NG821_08590</name>
</gene>
<dbReference type="Gene3D" id="1.10.1200.10">
    <property type="entry name" value="ACP-like"/>
    <property type="match status" value="1"/>
</dbReference>
<reference evidence="2 3" key="1">
    <citation type="submission" date="2022-06" db="EMBL/GenBank/DDBJ databases">
        <title>A taxonomic note on the genus Prevotella: Description of four novel genera and emended description of the genera Hallella and Xylanibacter.</title>
        <authorList>
            <person name="Hitch T.C.A."/>
        </authorList>
    </citation>
    <scope>NUCLEOTIDE SEQUENCE [LARGE SCALE GENOMIC DNA]</scope>
    <source>
        <strain evidence="2 3">DSM 100619</strain>
    </source>
</reference>
<sequence>MERQEVLKTLNGIFVKVLKKPNLCLTENMSTDDIDEWDSLNNMIIIAEIEKQFHFHLKMRDIIRIKTVGDMCDVILKRTK</sequence>
<dbReference type="InterPro" id="IPR009081">
    <property type="entry name" value="PP-bd_ACP"/>
</dbReference>
<protein>
    <submittedName>
        <fullName evidence="2">Acyl carrier protein</fullName>
    </submittedName>
</protein>
<evidence type="ECO:0000313" key="3">
    <source>
        <dbReference type="Proteomes" id="UP001204015"/>
    </source>
</evidence>
<dbReference type="EMBL" id="JAMXLY010000032">
    <property type="protein sequence ID" value="MCO6025890.1"/>
    <property type="molecule type" value="Genomic_DNA"/>
</dbReference>
<dbReference type="RefSeq" id="WP_252761248.1">
    <property type="nucleotide sequence ID" value="NZ_JAMXLY010000032.1"/>
</dbReference>
<evidence type="ECO:0000313" key="2">
    <source>
        <dbReference type="EMBL" id="MCO6025890.1"/>
    </source>
</evidence>
<feature type="domain" description="Carrier" evidence="1">
    <location>
        <begin position="1"/>
        <end position="79"/>
    </location>
</feature>
<evidence type="ECO:0000259" key="1">
    <source>
        <dbReference type="PROSITE" id="PS50075"/>
    </source>
</evidence>
<dbReference type="Proteomes" id="UP001204015">
    <property type="component" value="Unassembled WGS sequence"/>
</dbReference>
<accession>A0ABT1BXU4</accession>
<name>A0ABT1BXU4_9BACT</name>
<dbReference type="InterPro" id="IPR036736">
    <property type="entry name" value="ACP-like_sf"/>
</dbReference>
<proteinExistence type="predicted"/>
<comment type="caution">
    <text evidence="2">The sequence shown here is derived from an EMBL/GenBank/DDBJ whole genome shotgun (WGS) entry which is preliminary data.</text>
</comment>
<keyword evidence="3" id="KW-1185">Reference proteome</keyword>
<dbReference type="SUPFAM" id="SSF47336">
    <property type="entry name" value="ACP-like"/>
    <property type="match status" value="1"/>
</dbReference>
<dbReference type="Pfam" id="PF00550">
    <property type="entry name" value="PP-binding"/>
    <property type="match status" value="1"/>
</dbReference>